<evidence type="ECO:0000313" key="3">
    <source>
        <dbReference type="Proteomes" id="UP000177954"/>
    </source>
</evidence>
<evidence type="ECO:0000313" key="2">
    <source>
        <dbReference type="EMBL" id="OGZ57044.1"/>
    </source>
</evidence>
<feature type="transmembrane region" description="Helical" evidence="1">
    <location>
        <begin position="21"/>
        <end position="38"/>
    </location>
</feature>
<accession>A0A1G2H3J2</accession>
<dbReference type="Proteomes" id="UP000177954">
    <property type="component" value="Unassembled WGS sequence"/>
</dbReference>
<keyword evidence="1" id="KW-0472">Membrane</keyword>
<dbReference type="STRING" id="1802129.A3J04_00580"/>
<proteinExistence type="predicted"/>
<dbReference type="AlphaFoldDB" id="A0A1G2H3J2"/>
<sequence length="68" mass="7789">MRNILFSIQHAPLGKRKVFRAVLVVICMALVVWIWILSRDPLSYGAPNPFRLLGNSVQENLKNVEMQP</sequence>
<organism evidence="2 3">
    <name type="scientific">Candidatus Ryanbacteria bacterium RIFCSPLOWO2_02_FULL_47_14</name>
    <dbReference type="NCBI Taxonomy" id="1802129"/>
    <lineage>
        <taxon>Bacteria</taxon>
        <taxon>Candidatus Ryaniibacteriota</taxon>
    </lineage>
</organism>
<keyword evidence="1" id="KW-1133">Transmembrane helix</keyword>
<dbReference type="EMBL" id="MHNZ01000002">
    <property type="protein sequence ID" value="OGZ57044.1"/>
    <property type="molecule type" value="Genomic_DNA"/>
</dbReference>
<gene>
    <name evidence="2" type="ORF">A3J04_00580</name>
</gene>
<evidence type="ECO:0000256" key="1">
    <source>
        <dbReference type="SAM" id="Phobius"/>
    </source>
</evidence>
<reference evidence="2 3" key="1">
    <citation type="journal article" date="2016" name="Nat. Commun.">
        <title>Thousands of microbial genomes shed light on interconnected biogeochemical processes in an aquifer system.</title>
        <authorList>
            <person name="Anantharaman K."/>
            <person name="Brown C.T."/>
            <person name="Hug L.A."/>
            <person name="Sharon I."/>
            <person name="Castelle C.J."/>
            <person name="Probst A.J."/>
            <person name="Thomas B.C."/>
            <person name="Singh A."/>
            <person name="Wilkins M.J."/>
            <person name="Karaoz U."/>
            <person name="Brodie E.L."/>
            <person name="Williams K.H."/>
            <person name="Hubbard S.S."/>
            <person name="Banfield J.F."/>
        </authorList>
    </citation>
    <scope>NUCLEOTIDE SEQUENCE [LARGE SCALE GENOMIC DNA]</scope>
</reference>
<keyword evidence="1" id="KW-0812">Transmembrane</keyword>
<protein>
    <submittedName>
        <fullName evidence="2">Uncharacterized protein</fullName>
    </submittedName>
</protein>
<name>A0A1G2H3J2_9BACT</name>
<comment type="caution">
    <text evidence="2">The sequence shown here is derived from an EMBL/GenBank/DDBJ whole genome shotgun (WGS) entry which is preliminary data.</text>
</comment>